<name>A0ABQ7J886_9APIC</name>
<keyword evidence="4" id="KW-0732">Signal</keyword>
<dbReference type="Proteomes" id="UP000823046">
    <property type="component" value="Unassembled WGS sequence"/>
</dbReference>
<feature type="transmembrane region" description="Helical" evidence="3">
    <location>
        <begin position="12"/>
        <end position="34"/>
    </location>
</feature>
<feature type="signal peptide" evidence="4">
    <location>
        <begin position="1"/>
        <end position="19"/>
    </location>
</feature>
<gene>
    <name evidence="5" type="ORF">IE077_003442</name>
</gene>
<evidence type="ECO:0000313" key="5">
    <source>
        <dbReference type="EMBL" id="KAF8820205.1"/>
    </source>
</evidence>
<keyword evidence="3" id="KW-0812">Transmembrane</keyword>
<proteinExistence type="inferred from homology"/>
<dbReference type="InterPro" id="IPR001753">
    <property type="entry name" value="Enoyl-CoA_hydra/iso"/>
</dbReference>
<dbReference type="PANTHER" id="PTHR11941:SF75">
    <property type="entry name" value="ENOYL-COA HYDRATASE_ISOMERASE FAMILY PROTEIN"/>
    <property type="match status" value="1"/>
</dbReference>
<dbReference type="EMBL" id="JADAQX010000448">
    <property type="protein sequence ID" value="KAF8820205.1"/>
    <property type="molecule type" value="Genomic_DNA"/>
</dbReference>
<dbReference type="InterPro" id="IPR029045">
    <property type="entry name" value="ClpP/crotonase-like_dom_sf"/>
</dbReference>
<organism evidence="5 6">
    <name type="scientific">Cardiosporidium cionae</name>
    <dbReference type="NCBI Taxonomy" id="476202"/>
    <lineage>
        <taxon>Eukaryota</taxon>
        <taxon>Sar</taxon>
        <taxon>Alveolata</taxon>
        <taxon>Apicomplexa</taxon>
        <taxon>Aconoidasida</taxon>
        <taxon>Nephromycida</taxon>
        <taxon>Cardiosporidium</taxon>
    </lineage>
</organism>
<evidence type="ECO:0000313" key="6">
    <source>
        <dbReference type="Proteomes" id="UP000823046"/>
    </source>
</evidence>
<dbReference type="Gene3D" id="3.90.226.10">
    <property type="entry name" value="2-enoyl-CoA Hydratase, Chain A, domain 1"/>
    <property type="match status" value="1"/>
</dbReference>
<keyword evidence="3" id="KW-1133">Transmembrane helix</keyword>
<keyword evidence="3" id="KW-0472">Membrane</keyword>
<comment type="caution">
    <text evidence="5">The sequence shown here is derived from an EMBL/GenBank/DDBJ whole genome shotgun (WGS) entry which is preliminary data.</text>
</comment>
<dbReference type="SUPFAM" id="SSF52096">
    <property type="entry name" value="ClpP/crotonase"/>
    <property type="match status" value="1"/>
</dbReference>
<keyword evidence="6" id="KW-1185">Reference proteome</keyword>
<dbReference type="PROSITE" id="PS00166">
    <property type="entry name" value="ENOYL_COA_HYDRATASE"/>
    <property type="match status" value="1"/>
</dbReference>
<evidence type="ECO:0000256" key="3">
    <source>
        <dbReference type="SAM" id="Phobius"/>
    </source>
</evidence>
<evidence type="ECO:0000256" key="4">
    <source>
        <dbReference type="SAM" id="SignalP"/>
    </source>
</evidence>
<reference evidence="5 6" key="1">
    <citation type="journal article" date="2020" name="bioRxiv">
        <title>Metabolic contributions of an alphaproteobacterial endosymbiont in the apicomplexan Cardiosporidium cionae.</title>
        <authorList>
            <person name="Hunter E.S."/>
            <person name="Paight C.J."/>
            <person name="Lane C.E."/>
        </authorList>
    </citation>
    <scope>NUCLEOTIDE SEQUENCE [LARGE SCALE GENOMIC DNA]</scope>
    <source>
        <strain evidence="5">ESH_2018</strain>
    </source>
</reference>
<sequence length="161" mass="17617">MAHSVLARLLSFPVPLVAAINGHAFAGGAMLALVCDFRIMNKERGFLCVNEVDIGLTLTPGMCAVILAKVDRSLWTSIILDGKRFTADNLLSHRLIEQTTELGDLLDKAKLLAERVTKRGNTPFVYGSLKKEMYAKELKLLKKGLGYAAEAIETLATRSKL</sequence>
<feature type="chain" id="PRO_5046969316" evidence="4">
    <location>
        <begin position="20"/>
        <end position="161"/>
    </location>
</feature>
<protein>
    <submittedName>
        <fullName evidence="5">Enoyl-coa hydratase/isomerase family protein</fullName>
    </submittedName>
</protein>
<evidence type="ECO:0000256" key="2">
    <source>
        <dbReference type="RuleBase" id="RU003707"/>
    </source>
</evidence>
<evidence type="ECO:0000256" key="1">
    <source>
        <dbReference type="ARBA" id="ARBA00005254"/>
    </source>
</evidence>
<accession>A0ABQ7J886</accession>
<dbReference type="PANTHER" id="PTHR11941">
    <property type="entry name" value="ENOYL-COA HYDRATASE-RELATED"/>
    <property type="match status" value="1"/>
</dbReference>
<dbReference type="CDD" id="cd06558">
    <property type="entry name" value="crotonase-like"/>
    <property type="match status" value="1"/>
</dbReference>
<dbReference type="Pfam" id="PF00378">
    <property type="entry name" value="ECH_1"/>
    <property type="match status" value="1"/>
</dbReference>
<comment type="similarity">
    <text evidence="1 2">Belongs to the enoyl-CoA hydratase/isomerase family.</text>
</comment>
<dbReference type="InterPro" id="IPR018376">
    <property type="entry name" value="Enoyl-CoA_hyd/isom_CS"/>
</dbReference>